<evidence type="ECO:0000313" key="2">
    <source>
        <dbReference type="Proteomes" id="UP000050794"/>
    </source>
</evidence>
<gene>
    <name evidence="1" type="ORF">TCNE_LOCUS160</name>
</gene>
<name>A0A183TV90_TOXCA</name>
<dbReference type="WBParaSite" id="TCNE_0000015901-mRNA-1">
    <property type="protein sequence ID" value="TCNE_0000015901-mRNA-1"/>
    <property type="gene ID" value="TCNE_0000015901"/>
</dbReference>
<evidence type="ECO:0000313" key="1">
    <source>
        <dbReference type="EMBL" id="VDM23745.1"/>
    </source>
</evidence>
<keyword evidence="2" id="KW-1185">Reference proteome</keyword>
<proteinExistence type="predicted"/>
<evidence type="ECO:0000313" key="3">
    <source>
        <dbReference type="WBParaSite" id="TCNE_0000015901-mRNA-1"/>
    </source>
</evidence>
<accession>A0A183TV90</accession>
<sequence length="110" mass="12017">MTEVQGFEDIGAKSLCYGDAVREHQDILDSSNQAVCSMAELMDCFIIPPVINDSLIANPFVGYGKSEQLAMLAFHVARVLQLRPNECPLSEAYTVLGLLKAHELGFISSL</sequence>
<protein>
    <submittedName>
        <fullName evidence="3">Histidine ammonia-lyase</fullName>
    </submittedName>
</protein>
<reference evidence="3" key="1">
    <citation type="submission" date="2016-06" db="UniProtKB">
        <authorList>
            <consortium name="WormBaseParasite"/>
        </authorList>
    </citation>
    <scope>IDENTIFICATION</scope>
</reference>
<organism evidence="2 3">
    <name type="scientific">Toxocara canis</name>
    <name type="common">Canine roundworm</name>
    <dbReference type="NCBI Taxonomy" id="6265"/>
    <lineage>
        <taxon>Eukaryota</taxon>
        <taxon>Metazoa</taxon>
        <taxon>Ecdysozoa</taxon>
        <taxon>Nematoda</taxon>
        <taxon>Chromadorea</taxon>
        <taxon>Rhabditida</taxon>
        <taxon>Spirurina</taxon>
        <taxon>Ascaridomorpha</taxon>
        <taxon>Ascaridoidea</taxon>
        <taxon>Toxocaridae</taxon>
        <taxon>Toxocara</taxon>
    </lineage>
</organism>
<dbReference type="EMBL" id="UYWY01000055">
    <property type="protein sequence ID" value="VDM23745.1"/>
    <property type="molecule type" value="Genomic_DNA"/>
</dbReference>
<dbReference type="AlphaFoldDB" id="A0A183TV90"/>
<dbReference type="Proteomes" id="UP000050794">
    <property type="component" value="Unassembled WGS sequence"/>
</dbReference>
<reference evidence="1 2" key="2">
    <citation type="submission" date="2018-11" db="EMBL/GenBank/DDBJ databases">
        <authorList>
            <consortium name="Pathogen Informatics"/>
        </authorList>
    </citation>
    <scope>NUCLEOTIDE SEQUENCE [LARGE SCALE GENOMIC DNA]</scope>
</reference>